<feature type="coiled-coil region" evidence="1">
    <location>
        <begin position="644"/>
        <end position="671"/>
    </location>
</feature>
<reference evidence="2" key="1">
    <citation type="submission" date="2021-01" db="EMBL/GenBank/DDBJ databases">
        <authorList>
            <consortium name="Genoscope - CEA"/>
            <person name="William W."/>
        </authorList>
    </citation>
    <scope>NUCLEOTIDE SEQUENCE</scope>
</reference>
<organism evidence="2 3">
    <name type="scientific">Paramecium primaurelia</name>
    <dbReference type="NCBI Taxonomy" id="5886"/>
    <lineage>
        <taxon>Eukaryota</taxon>
        <taxon>Sar</taxon>
        <taxon>Alveolata</taxon>
        <taxon>Ciliophora</taxon>
        <taxon>Intramacronucleata</taxon>
        <taxon>Oligohymenophorea</taxon>
        <taxon>Peniculida</taxon>
        <taxon>Parameciidae</taxon>
        <taxon>Paramecium</taxon>
    </lineage>
</organism>
<dbReference type="Proteomes" id="UP000688137">
    <property type="component" value="Unassembled WGS sequence"/>
</dbReference>
<accession>A0A8S1PPV3</accession>
<feature type="coiled-coil region" evidence="1">
    <location>
        <begin position="425"/>
        <end position="459"/>
    </location>
</feature>
<comment type="caution">
    <text evidence="2">The sequence shown here is derived from an EMBL/GenBank/DDBJ whole genome shotgun (WGS) entry which is preliminary data.</text>
</comment>
<keyword evidence="1" id="KW-0175">Coiled coil</keyword>
<evidence type="ECO:0000313" key="2">
    <source>
        <dbReference type="EMBL" id="CAD8105417.1"/>
    </source>
</evidence>
<keyword evidence="3" id="KW-1185">Reference proteome</keyword>
<dbReference type="EMBL" id="CAJJDM010000130">
    <property type="protein sequence ID" value="CAD8105417.1"/>
    <property type="molecule type" value="Genomic_DNA"/>
</dbReference>
<feature type="coiled-coil region" evidence="1">
    <location>
        <begin position="332"/>
        <end position="359"/>
    </location>
</feature>
<dbReference type="AlphaFoldDB" id="A0A8S1PPV3"/>
<evidence type="ECO:0000256" key="1">
    <source>
        <dbReference type="SAM" id="Coils"/>
    </source>
</evidence>
<sequence>MYKKQNSQSAPEILQYKVKPQNHYQIEQLVLNDMKKKILNDEMNSIQFYDIIQPDMNDIVTTNPKDLTKKPIKLHKKVKRSDLESNLRNKLLNEPGGKLLLQEIYEILDEDENTQQVKPVLHKEEQFKGNRQYKPDSDDLIVANLDQWWKQVKVKKQQEFEKKQLEIEKEKQVINQIQKAVSISSFRRGAVDKRAGTTLLPAFPKLMQSQSSDDKSAQTEKQNLFQTKVKGNLAKLSNLKKAELLHQDIGLVKQLDKYLQQGSTLTSQELINIEQARQKQSHEEKQTDTLIFDYTVDGLKNSLHTRIKIHLTNFLNANERAVFYEKQTNSILQQINAKLDKQKKTVSKNEHDLETLRMENHEIYNRLRSIEDIQKQLKEELGKVGNNNNAQVQKSLKSSNVDFYMASVGKQQEIDSQLETIKDSYKKYKIQIQLNFKQIEKLETENSKLNKNNKELLKSIQGFLLELLKIGLDCRKQGLCWIVKAVWDTNEKLSDDNFPSYLDSKGREFLIQKAKKMVELNDLFIRAHQLFGSYHGRLETSQDNLNTSILSILSKNHFSQIDSEDIKRKTLRDRRMKSSGEINLLLKGLNKEEKQSIQGTLTQIFQSKQTLNDIIYTEAQKKILKMFKTESSLILEQSFISEDKERLIREYQQIQKDIETKEILFKKFEDQELQRIVKEIEYKKYLHRFSVEPLQVLSALFGYVKAERELIKQGMMHISNN</sequence>
<name>A0A8S1PPV3_PARPR</name>
<gene>
    <name evidence="2" type="ORF">PPRIM_AZ9-3.1.T1270061</name>
</gene>
<evidence type="ECO:0000313" key="3">
    <source>
        <dbReference type="Proteomes" id="UP000688137"/>
    </source>
</evidence>
<proteinExistence type="predicted"/>
<protein>
    <submittedName>
        <fullName evidence="2">Uncharacterized protein</fullName>
    </submittedName>
</protein>